<dbReference type="EMBL" id="LCAV01000005">
    <property type="protein sequence ID" value="KKR99556.1"/>
    <property type="molecule type" value="Genomic_DNA"/>
</dbReference>
<evidence type="ECO:0000256" key="9">
    <source>
        <dbReference type="ARBA" id="ARBA00022842"/>
    </source>
</evidence>
<dbReference type="GO" id="GO:0002949">
    <property type="term" value="P:tRNA threonylcarbamoyladenosine modification"/>
    <property type="evidence" value="ECO:0007669"/>
    <property type="project" value="InterPro"/>
</dbReference>
<dbReference type="STRING" id="1619048.UU49_C0005G0014"/>
<dbReference type="Proteomes" id="UP000034108">
    <property type="component" value="Unassembled WGS sequence"/>
</dbReference>
<comment type="caution">
    <text evidence="11">The sequence shown here is derived from an EMBL/GenBank/DDBJ whole genome shotgun (WGS) entry which is preliminary data.</text>
</comment>
<dbReference type="PANTHER" id="PTHR33540">
    <property type="entry name" value="TRNA THREONYLCARBAMOYLADENOSINE BIOSYNTHESIS PROTEIN TSAE"/>
    <property type="match status" value="1"/>
</dbReference>
<dbReference type="InterPro" id="IPR027417">
    <property type="entry name" value="P-loop_NTPase"/>
</dbReference>
<sequence length="142" mass="15873">MFYLSNTPEETFNLGKKTVAGLRGGDILTLSGELGAGKTVFIKGLASGFGIKQTVRSPSFNLMKIYKLPEQKNIKHLVHLDCYRLKSAQEVINIGLLEYLGAPNTVCAIEWPEKIAPLLKKFKIQKIKISILKNDRRKISLN</sequence>
<evidence type="ECO:0000256" key="2">
    <source>
        <dbReference type="ARBA" id="ARBA00007599"/>
    </source>
</evidence>
<keyword evidence="8" id="KW-0067">ATP-binding</keyword>
<name>A0A0G0VIX6_9BACT</name>
<evidence type="ECO:0000256" key="3">
    <source>
        <dbReference type="ARBA" id="ARBA00019010"/>
    </source>
</evidence>
<evidence type="ECO:0000256" key="10">
    <source>
        <dbReference type="ARBA" id="ARBA00032441"/>
    </source>
</evidence>
<dbReference type="InterPro" id="IPR003442">
    <property type="entry name" value="T6A_TsaE"/>
</dbReference>
<proteinExistence type="inferred from homology"/>
<evidence type="ECO:0000256" key="6">
    <source>
        <dbReference type="ARBA" id="ARBA00022723"/>
    </source>
</evidence>
<keyword evidence="9" id="KW-0460">Magnesium</keyword>
<comment type="similarity">
    <text evidence="2">Belongs to the TsaE family.</text>
</comment>
<dbReference type="PANTHER" id="PTHR33540:SF2">
    <property type="entry name" value="TRNA THREONYLCARBAMOYLADENOSINE BIOSYNTHESIS PROTEIN TSAE"/>
    <property type="match status" value="1"/>
</dbReference>
<keyword evidence="6" id="KW-0479">Metal-binding</keyword>
<evidence type="ECO:0000313" key="12">
    <source>
        <dbReference type="Proteomes" id="UP000034108"/>
    </source>
</evidence>
<dbReference type="AlphaFoldDB" id="A0A0G0VIX6"/>
<reference evidence="11 12" key="1">
    <citation type="journal article" date="2015" name="Nature">
        <title>rRNA introns, odd ribosomes, and small enigmatic genomes across a large radiation of phyla.</title>
        <authorList>
            <person name="Brown C.T."/>
            <person name="Hug L.A."/>
            <person name="Thomas B.C."/>
            <person name="Sharon I."/>
            <person name="Castelle C.J."/>
            <person name="Singh A."/>
            <person name="Wilkins M.J."/>
            <person name="Williams K.H."/>
            <person name="Banfield J.F."/>
        </authorList>
    </citation>
    <scope>NUCLEOTIDE SEQUENCE [LARGE SCALE GENOMIC DNA]</scope>
</reference>
<keyword evidence="7" id="KW-0547">Nucleotide-binding</keyword>
<dbReference type="GO" id="GO:0005737">
    <property type="term" value="C:cytoplasm"/>
    <property type="evidence" value="ECO:0007669"/>
    <property type="project" value="UniProtKB-SubCell"/>
</dbReference>
<evidence type="ECO:0000256" key="4">
    <source>
        <dbReference type="ARBA" id="ARBA00022490"/>
    </source>
</evidence>
<dbReference type="GO" id="GO:0046872">
    <property type="term" value="F:metal ion binding"/>
    <property type="evidence" value="ECO:0007669"/>
    <property type="project" value="UniProtKB-KW"/>
</dbReference>
<dbReference type="GO" id="GO:0005524">
    <property type="term" value="F:ATP binding"/>
    <property type="evidence" value="ECO:0007669"/>
    <property type="project" value="UniProtKB-KW"/>
</dbReference>
<dbReference type="SUPFAM" id="SSF52540">
    <property type="entry name" value="P-loop containing nucleoside triphosphate hydrolases"/>
    <property type="match status" value="1"/>
</dbReference>
<evidence type="ECO:0000256" key="7">
    <source>
        <dbReference type="ARBA" id="ARBA00022741"/>
    </source>
</evidence>
<organism evidence="11 12">
    <name type="scientific">Candidatus Magasanikbacteria bacterium GW2011_GWC2_41_17</name>
    <dbReference type="NCBI Taxonomy" id="1619048"/>
    <lineage>
        <taxon>Bacteria</taxon>
        <taxon>Candidatus Magasanikiibacteriota</taxon>
    </lineage>
</organism>
<gene>
    <name evidence="11" type="ORF">UU49_C0005G0014</name>
</gene>
<evidence type="ECO:0000256" key="8">
    <source>
        <dbReference type="ARBA" id="ARBA00022840"/>
    </source>
</evidence>
<dbReference type="Gene3D" id="3.40.50.300">
    <property type="entry name" value="P-loop containing nucleotide triphosphate hydrolases"/>
    <property type="match status" value="1"/>
</dbReference>
<evidence type="ECO:0000256" key="1">
    <source>
        <dbReference type="ARBA" id="ARBA00004496"/>
    </source>
</evidence>
<keyword evidence="4" id="KW-0963">Cytoplasm</keyword>
<evidence type="ECO:0000313" key="11">
    <source>
        <dbReference type="EMBL" id="KKR99556.1"/>
    </source>
</evidence>
<dbReference type="NCBIfam" id="TIGR00150">
    <property type="entry name" value="T6A_YjeE"/>
    <property type="match status" value="1"/>
</dbReference>
<accession>A0A0G0VIX6</accession>
<comment type="subcellular location">
    <subcellularLocation>
        <location evidence="1">Cytoplasm</location>
    </subcellularLocation>
</comment>
<protein>
    <recommendedName>
        <fullName evidence="3">tRNA threonylcarbamoyladenosine biosynthesis protein TsaE</fullName>
    </recommendedName>
    <alternativeName>
        <fullName evidence="10">t(6)A37 threonylcarbamoyladenosine biosynthesis protein TsaE</fullName>
    </alternativeName>
</protein>
<evidence type="ECO:0000256" key="5">
    <source>
        <dbReference type="ARBA" id="ARBA00022694"/>
    </source>
</evidence>
<keyword evidence="5" id="KW-0819">tRNA processing</keyword>
<dbReference type="Pfam" id="PF02367">
    <property type="entry name" value="TsaE"/>
    <property type="match status" value="1"/>
</dbReference>